<evidence type="ECO:0000313" key="2">
    <source>
        <dbReference type="EMBL" id="MBB6038341.1"/>
    </source>
</evidence>
<dbReference type="EMBL" id="JACHGT010000016">
    <property type="protein sequence ID" value="MBB6038341.1"/>
    <property type="molecule type" value="Genomic_DNA"/>
</dbReference>
<feature type="region of interest" description="Disordered" evidence="1">
    <location>
        <begin position="71"/>
        <end position="98"/>
    </location>
</feature>
<sequence>MAIYSRQTEFTEPVECDAATYERLVEAEGESTTELTALARELGLEPPDEHRWSLLMEFGVDGTERLVWHRTEETPLTPEEIEEEHRKHPDMPRDVRDQ</sequence>
<comment type="caution">
    <text evidence="2">The sequence shown here is derived from an EMBL/GenBank/DDBJ whole genome shotgun (WGS) entry which is preliminary data.</text>
</comment>
<accession>A0A841FLZ2</accession>
<dbReference type="RefSeq" id="WP_184791139.1">
    <property type="nucleotide sequence ID" value="NZ_BONT01000008.1"/>
</dbReference>
<proteinExistence type="predicted"/>
<reference evidence="2 3" key="1">
    <citation type="submission" date="2020-08" db="EMBL/GenBank/DDBJ databases">
        <title>Genomic Encyclopedia of Type Strains, Phase IV (KMG-IV): sequencing the most valuable type-strain genomes for metagenomic binning, comparative biology and taxonomic classification.</title>
        <authorList>
            <person name="Goeker M."/>
        </authorList>
    </citation>
    <scope>NUCLEOTIDE SEQUENCE [LARGE SCALE GENOMIC DNA]</scope>
    <source>
        <strain evidence="2 3">YIM 65646</strain>
    </source>
</reference>
<dbReference type="AlphaFoldDB" id="A0A841FLZ2"/>
<name>A0A841FLZ2_9ACTN</name>
<evidence type="ECO:0000256" key="1">
    <source>
        <dbReference type="SAM" id="MobiDB-lite"/>
    </source>
</evidence>
<feature type="compositionally biased region" description="Basic and acidic residues" evidence="1">
    <location>
        <begin position="83"/>
        <end position="98"/>
    </location>
</feature>
<dbReference type="Proteomes" id="UP000548476">
    <property type="component" value="Unassembled WGS sequence"/>
</dbReference>
<gene>
    <name evidence="2" type="ORF">HNR73_006224</name>
</gene>
<keyword evidence="3" id="KW-1185">Reference proteome</keyword>
<organism evidence="2 3">
    <name type="scientific">Phytomonospora endophytica</name>
    <dbReference type="NCBI Taxonomy" id="714109"/>
    <lineage>
        <taxon>Bacteria</taxon>
        <taxon>Bacillati</taxon>
        <taxon>Actinomycetota</taxon>
        <taxon>Actinomycetes</taxon>
        <taxon>Micromonosporales</taxon>
        <taxon>Micromonosporaceae</taxon>
        <taxon>Phytomonospora</taxon>
    </lineage>
</organism>
<protein>
    <submittedName>
        <fullName evidence="2">Uncharacterized protein</fullName>
    </submittedName>
</protein>
<evidence type="ECO:0000313" key="3">
    <source>
        <dbReference type="Proteomes" id="UP000548476"/>
    </source>
</evidence>